<dbReference type="PRINTS" id="PR01415">
    <property type="entry name" value="ANKYRIN"/>
</dbReference>
<dbReference type="PROSITE" id="PS50088">
    <property type="entry name" value="ANK_REPEAT"/>
    <property type="match status" value="3"/>
</dbReference>
<gene>
    <name evidence="5" type="ORF">BSTOLATCC_MIC58070</name>
</gene>
<evidence type="ECO:0000313" key="5">
    <source>
        <dbReference type="EMBL" id="CAG9333252.1"/>
    </source>
</evidence>
<feature type="compositionally biased region" description="Polar residues" evidence="4">
    <location>
        <begin position="833"/>
        <end position="866"/>
    </location>
</feature>
<name>A0AAU9K746_9CILI</name>
<dbReference type="AlphaFoldDB" id="A0AAU9K746"/>
<evidence type="ECO:0008006" key="7">
    <source>
        <dbReference type="Google" id="ProtNLM"/>
    </source>
</evidence>
<feature type="repeat" description="ANK" evidence="3">
    <location>
        <begin position="296"/>
        <end position="328"/>
    </location>
</feature>
<evidence type="ECO:0000256" key="1">
    <source>
        <dbReference type="ARBA" id="ARBA00022737"/>
    </source>
</evidence>
<feature type="region of interest" description="Disordered" evidence="4">
    <location>
        <begin position="696"/>
        <end position="882"/>
    </location>
</feature>
<dbReference type="Pfam" id="PF12796">
    <property type="entry name" value="Ank_2"/>
    <property type="match status" value="3"/>
</dbReference>
<dbReference type="InterPro" id="IPR050889">
    <property type="entry name" value="Dendritic_Spine_Reg/Scaffold"/>
</dbReference>
<dbReference type="InterPro" id="IPR002110">
    <property type="entry name" value="Ankyrin_rpt"/>
</dbReference>
<keyword evidence="2 3" id="KW-0040">ANK repeat</keyword>
<reference evidence="5" key="1">
    <citation type="submission" date="2021-09" db="EMBL/GenBank/DDBJ databases">
        <authorList>
            <consortium name="AG Swart"/>
            <person name="Singh M."/>
            <person name="Singh A."/>
            <person name="Seah K."/>
            <person name="Emmerich C."/>
        </authorList>
    </citation>
    <scope>NUCLEOTIDE SEQUENCE</scope>
    <source>
        <strain evidence="5">ATCC30299</strain>
    </source>
</reference>
<dbReference type="SMART" id="SM00248">
    <property type="entry name" value="ANK"/>
    <property type="match status" value="9"/>
</dbReference>
<protein>
    <recommendedName>
        <fullName evidence="7">Ankyrin repeat protein</fullName>
    </recommendedName>
</protein>
<feature type="repeat" description="ANK" evidence="3">
    <location>
        <begin position="443"/>
        <end position="475"/>
    </location>
</feature>
<evidence type="ECO:0000256" key="3">
    <source>
        <dbReference type="PROSITE-ProRule" id="PRU00023"/>
    </source>
</evidence>
<dbReference type="Gene3D" id="1.25.40.20">
    <property type="entry name" value="Ankyrin repeat-containing domain"/>
    <property type="match status" value="5"/>
</dbReference>
<dbReference type="PROSITE" id="PS50297">
    <property type="entry name" value="ANK_REP_REGION"/>
    <property type="match status" value="3"/>
</dbReference>
<keyword evidence="1" id="KW-0677">Repeat</keyword>
<accession>A0AAU9K746</accession>
<feature type="repeat" description="ANK" evidence="3">
    <location>
        <begin position="410"/>
        <end position="442"/>
    </location>
</feature>
<feature type="compositionally biased region" description="Basic and acidic residues" evidence="4">
    <location>
        <begin position="767"/>
        <end position="784"/>
    </location>
</feature>
<dbReference type="SUPFAM" id="SSF48403">
    <property type="entry name" value="Ankyrin repeat"/>
    <property type="match status" value="2"/>
</dbReference>
<dbReference type="PANTHER" id="PTHR24166">
    <property type="entry name" value="ROLLING PEBBLES, ISOFORM B"/>
    <property type="match status" value="1"/>
</dbReference>
<sequence length="882" mass="100324">MIPPDKIVINFPKPKDSGVESLQVDPFPIVASGKLSLIHKAFEESTTTEITNFINARDNGGRTLLHYSSYLDLQNLSLYLLSYGANPFTVDNDGQNCFHSIAYKGNINVALLILNYKRHELKKTLFETLIRMKNTFGMSTVNLQNTVNTMLTASYEADLKILESKTFFNVELERHLAEYFTGICDIYRYILSQYDTNQRNPLHYAALSKFSWCSKTLETFINSKGIEGHDKFLDTFDKIQELEWRPERKIDPKRYMNVIDEVKRILPPQVFQQSYNKFQSDFKAIVKTAINTQDRNGHTPLHIAAYSGDCNIVKVLIKKGADKSLLDIDGKTALFLSSTKLVMKYLSSLEETAIQGNTNAFMHLIRSGYDVNISNTEFLVSSVHKAVSKEKPVLEAVLQCQADPNIHEWNMYTPLHYACIEGSLENAETLISNNYDVNAISQNYYTPLHLAAKHDHPSLINLLLERGAKINAKDENKRTPLMIAAKYGSLSSVKALLNNADLYEVDIRKWTCLHYACFHKQVRVVSELVAWDIDHGKLVQMKNTQNKLAIEITSDVATRDAFNTMWTAAATGDLDMARRLLRRGDDPFKPSAHDYGTPLIFAVKAFEKFRLKKEKENRQIKDVGKLALQKNKSSKEIEDFKRKQILMIKFLLDLGARTEEQDRSGKSALDYTNDEKLKEVLTRVAGIEGSQTNNVIRTDNYKAGPTVGDQGYGHNLTSKYDTQDKNPLRPTTGQDYQDKNIKKPVSILEEKSSLSVPTYEPYSKSTPKQEEKSNFDKLTKAAHDEYDDDFEKEDDSKPKTHHALADSSQKYQSDLHHAKSPTYEDPSKRNVRQDNFSSSSTNSYQDPFSRARNTTNETPTTGNKSEFPSFKKSILTDKDSDF</sequence>
<dbReference type="EMBL" id="CAJZBQ010000056">
    <property type="protein sequence ID" value="CAG9333252.1"/>
    <property type="molecule type" value="Genomic_DNA"/>
</dbReference>
<comment type="caution">
    <text evidence="5">The sequence shown here is derived from an EMBL/GenBank/DDBJ whole genome shotgun (WGS) entry which is preliminary data.</text>
</comment>
<evidence type="ECO:0000313" key="6">
    <source>
        <dbReference type="Proteomes" id="UP001162131"/>
    </source>
</evidence>
<dbReference type="Proteomes" id="UP001162131">
    <property type="component" value="Unassembled WGS sequence"/>
</dbReference>
<keyword evidence="6" id="KW-1185">Reference proteome</keyword>
<evidence type="ECO:0000256" key="2">
    <source>
        <dbReference type="ARBA" id="ARBA00023043"/>
    </source>
</evidence>
<organism evidence="5 6">
    <name type="scientific">Blepharisma stoltei</name>
    <dbReference type="NCBI Taxonomy" id="1481888"/>
    <lineage>
        <taxon>Eukaryota</taxon>
        <taxon>Sar</taxon>
        <taxon>Alveolata</taxon>
        <taxon>Ciliophora</taxon>
        <taxon>Postciliodesmatophora</taxon>
        <taxon>Heterotrichea</taxon>
        <taxon>Heterotrichida</taxon>
        <taxon>Blepharismidae</taxon>
        <taxon>Blepharisma</taxon>
    </lineage>
</organism>
<evidence type="ECO:0000256" key="4">
    <source>
        <dbReference type="SAM" id="MobiDB-lite"/>
    </source>
</evidence>
<dbReference type="PANTHER" id="PTHR24166:SF48">
    <property type="entry name" value="PROTEIN VAPYRIN"/>
    <property type="match status" value="1"/>
</dbReference>
<proteinExistence type="predicted"/>
<dbReference type="InterPro" id="IPR036770">
    <property type="entry name" value="Ankyrin_rpt-contain_sf"/>
</dbReference>